<dbReference type="InterPro" id="IPR048535">
    <property type="entry name" value="RRN6_beta-prop"/>
</dbReference>
<dbReference type="GO" id="GO:0042790">
    <property type="term" value="P:nucleolar large rRNA transcription by RNA polymerase I"/>
    <property type="evidence" value="ECO:0007669"/>
    <property type="project" value="TreeGrafter"/>
</dbReference>
<evidence type="ECO:0008006" key="7">
    <source>
        <dbReference type="Google" id="ProtNLM"/>
    </source>
</evidence>
<feature type="region of interest" description="Disordered" evidence="1">
    <location>
        <begin position="749"/>
        <end position="805"/>
    </location>
</feature>
<protein>
    <recommendedName>
        <fullName evidence="7">RNA polymerase I-specific transcription initiation factor RRN6-like protein</fullName>
    </recommendedName>
</protein>
<evidence type="ECO:0000259" key="2">
    <source>
        <dbReference type="Pfam" id="PF10214"/>
    </source>
</evidence>
<dbReference type="Pfam" id="PF10214">
    <property type="entry name" value="Rrn6_beta-prop"/>
    <property type="match status" value="1"/>
</dbReference>
<organism evidence="5 6">
    <name type="scientific">Penicillium chermesinum</name>
    <dbReference type="NCBI Taxonomy" id="63820"/>
    <lineage>
        <taxon>Eukaryota</taxon>
        <taxon>Fungi</taxon>
        <taxon>Dikarya</taxon>
        <taxon>Ascomycota</taxon>
        <taxon>Pezizomycotina</taxon>
        <taxon>Eurotiomycetes</taxon>
        <taxon>Eurotiomycetidae</taxon>
        <taxon>Eurotiales</taxon>
        <taxon>Aspergillaceae</taxon>
        <taxon>Penicillium</taxon>
    </lineage>
</organism>
<dbReference type="InterPro" id="IPR019350">
    <property type="entry name" value="RNA_pol_I-sp_TIF_RRN6-like"/>
</dbReference>
<dbReference type="GO" id="GO:0070860">
    <property type="term" value="C:RNA polymerase I core factor complex"/>
    <property type="evidence" value="ECO:0007669"/>
    <property type="project" value="TreeGrafter"/>
</dbReference>
<dbReference type="GO" id="GO:0001163">
    <property type="term" value="F:RNA polymerase I transcription regulatory region sequence-specific DNA binding"/>
    <property type="evidence" value="ECO:0007669"/>
    <property type="project" value="TreeGrafter"/>
</dbReference>
<feature type="domain" description="RRN6 K-rich C-terminal" evidence="3">
    <location>
        <begin position="829"/>
        <end position="947"/>
    </location>
</feature>
<gene>
    <name evidence="5" type="ORF">N7468_000128</name>
</gene>
<dbReference type="InterPro" id="IPR048536">
    <property type="entry name" value="Rrn6_K-rich"/>
</dbReference>
<feature type="compositionally biased region" description="Pro residues" evidence="1">
    <location>
        <begin position="879"/>
        <end position="888"/>
    </location>
</feature>
<name>A0A9W9TY59_9EURO</name>
<dbReference type="PANTHER" id="PTHR28221:SF2">
    <property type="entry name" value="RNA POLYMERASE I-SPECIFIC TRANSCRIPTION INITIATION FACTOR RRN6"/>
    <property type="match status" value="1"/>
</dbReference>
<feature type="compositionally biased region" description="Basic and acidic residues" evidence="1">
    <location>
        <begin position="848"/>
        <end position="863"/>
    </location>
</feature>
<evidence type="ECO:0000259" key="3">
    <source>
        <dbReference type="Pfam" id="PF20639"/>
    </source>
</evidence>
<feature type="compositionally biased region" description="Basic residues" evidence="1">
    <location>
        <begin position="935"/>
        <end position="947"/>
    </location>
</feature>
<dbReference type="RefSeq" id="XP_058335456.1">
    <property type="nucleotide sequence ID" value="XM_058469425.1"/>
</dbReference>
<dbReference type="InterPro" id="IPR048537">
    <property type="entry name" value="RRN6_HB"/>
</dbReference>
<dbReference type="Pfam" id="PF20640">
    <property type="entry name" value="Rrn6_HB"/>
    <property type="match status" value="1"/>
</dbReference>
<dbReference type="Pfam" id="PF20639">
    <property type="entry name" value="Rrn6_K-rich"/>
    <property type="match status" value="1"/>
</dbReference>
<feature type="compositionally biased region" description="Polar residues" evidence="1">
    <location>
        <begin position="758"/>
        <end position="771"/>
    </location>
</feature>
<sequence>MDEHASSALHYGHVGRAIYQPETSSWSFSRSFTRGSSLTYTGVTNTTIHSPRDTSKSRGDAVVWPTVHEDKFSQFVSSASEYYDPNVSTLLDLGYALHSGYDDAKVRPRPMMIAAAVTGECRNVISFRVLAEGQAELTQERLAVRVPVIDDAEATEWSTEGAQIHQICFARPMEDDEEKTTWMAARLSESTAIFKPFYQRDPVPMHLRRDDPWALPTPPHNSRLDANPVVEILASYTGGSPHADVAFNPWYQRQLAIVDNKGSWSIWELTGRQKRRKAHWLAIPGQTGKLPSDDDLKSNGPKHDGWASIQWIADYSVILVADRTCAMLFRLGGSETRSTVVKLNMGRKSEWVLDVQRSTHSITQFFILTTSRILWFDLTGVSLDGEAMHSAVRPSLTWRHFRDPEDISLRCNDLLIGGALHIVLYSRLTQLVQVFPCPSLSDEQEDSIAVSDPFLLHVPSASDASDVSKKSRFSTFVFREVAHSPGAHPQKQSRYNPDMTLIKLFWIDSSLAVHETLYKGPDRKQHDENIDTQDNTSVLRVKKHAAAHRKDTEIDEDDDFIVEDWDESVFGPSRASLPRSSRVSPFAGLEWTVDWSYIYMLALKGVLTTGNGAWLDQTMETLKGQDNANFAPGRVISGGQLSPSDIVECGQDLDNLTSAIAPGAARFPQQFMILPLKLSDVFAGIRIISGQDPSKLDFLDTYDRLVHEWLANLPPRIPNAVRVTKEKTIRGIALDLLLSRIVRVSKRPADGHEIHANGQATRTDPETSSQGWGMPLQSSQLLSSQNNASSNVETHSGSVEAAQPPHKLYSHLSMFTSFKKPRSMPRNIASLLSQWKPNTDPSGYDWQKSLRFEDDDTQRESRTPRRGKKKRSQQTPAADAPPLPPTPVAPLMRGWGSQPDQPAPAFLQSSQPTIDEAPMTQIERGQFGTRDTKKGVKAKKKRRAAGF</sequence>
<dbReference type="OrthoDB" id="4090074at2759"/>
<feature type="domain" description="RRN6 beta-propeller" evidence="2">
    <location>
        <begin position="84"/>
        <end position="459"/>
    </location>
</feature>
<dbReference type="AlphaFoldDB" id="A0A9W9TY59"/>
<dbReference type="EMBL" id="JAPQKS010000001">
    <property type="protein sequence ID" value="KAJ5248677.1"/>
    <property type="molecule type" value="Genomic_DNA"/>
</dbReference>
<evidence type="ECO:0000259" key="4">
    <source>
        <dbReference type="Pfam" id="PF20640"/>
    </source>
</evidence>
<evidence type="ECO:0000313" key="5">
    <source>
        <dbReference type="EMBL" id="KAJ5248677.1"/>
    </source>
</evidence>
<feature type="region of interest" description="Disordered" evidence="1">
    <location>
        <begin position="833"/>
        <end position="947"/>
    </location>
</feature>
<keyword evidence="6" id="KW-1185">Reference proteome</keyword>
<comment type="caution">
    <text evidence="5">The sequence shown here is derived from an EMBL/GenBank/DDBJ whole genome shotgun (WGS) entry which is preliminary data.</text>
</comment>
<dbReference type="PANTHER" id="PTHR28221">
    <property type="entry name" value="RNA POLYMERASE I-SPECIFIC TRANSCRIPTION INITIATION FACTOR RRN6"/>
    <property type="match status" value="1"/>
</dbReference>
<dbReference type="GeneID" id="83196728"/>
<reference evidence="5" key="2">
    <citation type="journal article" date="2023" name="IMA Fungus">
        <title>Comparative genomic study of the Penicillium genus elucidates a diverse pangenome and 15 lateral gene transfer events.</title>
        <authorList>
            <person name="Petersen C."/>
            <person name="Sorensen T."/>
            <person name="Nielsen M.R."/>
            <person name="Sondergaard T.E."/>
            <person name="Sorensen J.L."/>
            <person name="Fitzpatrick D.A."/>
            <person name="Frisvad J.C."/>
            <person name="Nielsen K.L."/>
        </authorList>
    </citation>
    <scope>NUCLEOTIDE SEQUENCE</scope>
    <source>
        <strain evidence="5">IBT 19713</strain>
    </source>
</reference>
<evidence type="ECO:0000313" key="6">
    <source>
        <dbReference type="Proteomes" id="UP001150941"/>
    </source>
</evidence>
<accession>A0A9W9TY59</accession>
<dbReference type="GO" id="GO:0001179">
    <property type="term" value="F:RNA polymerase I general transcription initiation factor binding"/>
    <property type="evidence" value="ECO:0007669"/>
    <property type="project" value="TreeGrafter"/>
</dbReference>
<evidence type="ECO:0000256" key="1">
    <source>
        <dbReference type="SAM" id="MobiDB-lite"/>
    </source>
</evidence>
<feature type="compositionally biased region" description="Low complexity" evidence="1">
    <location>
        <begin position="776"/>
        <end position="791"/>
    </location>
</feature>
<reference evidence="5" key="1">
    <citation type="submission" date="2022-11" db="EMBL/GenBank/DDBJ databases">
        <authorList>
            <person name="Petersen C."/>
        </authorList>
    </citation>
    <scope>NUCLEOTIDE SEQUENCE</scope>
    <source>
        <strain evidence="5">IBT 19713</strain>
    </source>
</reference>
<proteinExistence type="predicted"/>
<dbReference type="Proteomes" id="UP001150941">
    <property type="component" value="Unassembled WGS sequence"/>
</dbReference>
<feature type="domain" description="RRN6 helical bundle" evidence="4">
    <location>
        <begin position="553"/>
        <end position="741"/>
    </location>
</feature>